<dbReference type="PANTHER" id="PTHR20932">
    <property type="entry name" value="LYSM AND PUTATIVE PEPTIDOGLYCAN-BINDING DOMAIN-CONTAINING PROTEIN"/>
    <property type="match status" value="1"/>
</dbReference>
<name>A0A9D1QE80_9BACT</name>
<feature type="chain" id="PRO_5039220051" evidence="2">
    <location>
        <begin position="27"/>
        <end position="525"/>
    </location>
</feature>
<dbReference type="AlphaFoldDB" id="A0A9D1QE80"/>
<reference evidence="4" key="2">
    <citation type="submission" date="2021-04" db="EMBL/GenBank/DDBJ databases">
        <authorList>
            <person name="Gilroy R."/>
        </authorList>
    </citation>
    <scope>NUCLEOTIDE SEQUENCE</scope>
    <source>
        <strain evidence="4">ChiBcec15-1070</strain>
    </source>
</reference>
<evidence type="ECO:0000313" key="4">
    <source>
        <dbReference type="EMBL" id="HIW10406.1"/>
    </source>
</evidence>
<dbReference type="InterPro" id="IPR045030">
    <property type="entry name" value="LYSM1-4"/>
</dbReference>
<feature type="region of interest" description="Disordered" evidence="1">
    <location>
        <begin position="91"/>
        <end position="116"/>
    </location>
</feature>
<dbReference type="Pfam" id="PF01476">
    <property type="entry name" value="LysM"/>
    <property type="match status" value="1"/>
</dbReference>
<sequence length="525" mass="58911">MVLRRLTLILALTGLLFCLSTPDATAQVAVRLSEKTITVRGQQYLIHRVRKGETLYAIAKAYAVSQEDIMRANSLTRDVLRNRQTLLIPVIGSHQRPATEPQQEEERPEPQMEKITPSIPRYTIEQKSGQHEPTYVYPDERQTVIQHDTIHIVPGEPLAEDFGNGALREIDKNAPLQIGVLLPLQPGNRNNERFSEFYKGMLLGLNALRAEGISANVQVMNSGGSEGKVREVINTGKLDKCDLVIGPVYAEAFAPMAQFAAQQHIAVVSPLGAVAEDENPYVFEAAPADERTYQHIFEQYGGRSGSISADANLVVIDHVEHADSAILSQIETNLGEKVSTLSFTGVRSQSQAMNMRLNAALDKERLNIIYVPVSRQDAVEGILSHLSSLNITGRYRIMVIGTPRWEWLSNLNLDLFYKLDVHYPASYHADRSHPAVEAFYREYLSAFNEVPTPYSFRGYDVIRYFGGALKHFGADMPNRIANQGYDPQLLQVGYDFRQMDGAGKYRNIAWPIVHYKPNYTIEVIR</sequence>
<dbReference type="InterPro" id="IPR028082">
    <property type="entry name" value="Peripla_BP_I"/>
</dbReference>
<dbReference type="SUPFAM" id="SSF53822">
    <property type="entry name" value="Periplasmic binding protein-like I"/>
    <property type="match status" value="1"/>
</dbReference>
<reference evidence="4" key="1">
    <citation type="journal article" date="2021" name="PeerJ">
        <title>Extensive microbial diversity within the chicken gut microbiome revealed by metagenomics and culture.</title>
        <authorList>
            <person name="Gilroy R."/>
            <person name="Ravi A."/>
            <person name="Getino M."/>
            <person name="Pursley I."/>
            <person name="Horton D.L."/>
            <person name="Alikhan N.F."/>
            <person name="Baker D."/>
            <person name="Gharbi K."/>
            <person name="Hall N."/>
            <person name="Watson M."/>
            <person name="Adriaenssens E.M."/>
            <person name="Foster-Nyarko E."/>
            <person name="Jarju S."/>
            <person name="Secka A."/>
            <person name="Antonio M."/>
            <person name="Oren A."/>
            <person name="Chaudhuri R.R."/>
            <person name="La Ragione R."/>
            <person name="Hildebrand F."/>
            <person name="Pallen M.J."/>
        </authorList>
    </citation>
    <scope>NUCLEOTIDE SEQUENCE</scope>
    <source>
        <strain evidence="4">ChiBcec15-1070</strain>
    </source>
</reference>
<accession>A0A9D1QE80</accession>
<keyword evidence="2" id="KW-0732">Signal</keyword>
<organism evidence="4 5">
    <name type="scientific">Candidatus Rikenella faecigallinarum</name>
    <dbReference type="NCBI Taxonomy" id="2838745"/>
    <lineage>
        <taxon>Bacteria</taxon>
        <taxon>Pseudomonadati</taxon>
        <taxon>Bacteroidota</taxon>
        <taxon>Bacteroidia</taxon>
        <taxon>Bacteroidales</taxon>
        <taxon>Rikenellaceae</taxon>
        <taxon>Rikenella</taxon>
    </lineage>
</organism>
<dbReference type="EMBL" id="DXHL01000016">
    <property type="protein sequence ID" value="HIW10406.1"/>
    <property type="molecule type" value="Genomic_DNA"/>
</dbReference>
<dbReference type="InterPro" id="IPR036779">
    <property type="entry name" value="LysM_dom_sf"/>
</dbReference>
<evidence type="ECO:0000256" key="1">
    <source>
        <dbReference type="SAM" id="MobiDB-lite"/>
    </source>
</evidence>
<evidence type="ECO:0000313" key="5">
    <source>
        <dbReference type="Proteomes" id="UP000823926"/>
    </source>
</evidence>
<dbReference type="SMART" id="SM00257">
    <property type="entry name" value="LysM"/>
    <property type="match status" value="1"/>
</dbReference>
<comment type="caution">
    <text evidence="4">The sequence shown here is derived from an EMBL/GenBank/DDBJ whole genome shotgun (WGS) entry which is preliminary data.</text>
</comment>
<protein>
    <submittedName>
        <fullName evidence="4">LysM peptidoglycan-binding domain-containing protein</fullName>
    </submittedName>
</protein>
<dbReference type="Gene3D" id="3.10.350.10">
    <property type="entry name" value="LysM domain"/>
    <property type="match status" value="1"/>
</dbReference>
<dbReference type="CDD" id="cd00118">
    <property type="entry name" value="LysM"/>
    <property type="match status" value="1"/>
</dbReference>
<dbReference type="InterPro" id="IPR018392">
    <property type="entry name" value="LysM"/>
</dbReference>
<dbReference type="Proteomes" id="UP000823926">
    <property type="component" value="Unassembled WGS sequence"/>
</dbReference>
<feature type="signal peptide" evidence="2">
    <location>
        <begin position="1"/>
        <end position="26"/>
    </location>
</feature>
<dbReference type="PANTHER" id="PTHR20932:SF8">
    <property type="entry name" value="LD22649P"/>
    <property type="match status" value="1"/>
</dbReference>
<dbReference type="Gene3D" id="3.40.50.2300">
    <property type="match status" value="2"/>
</dbReference>
<dbReference type="PROSITE" id="PS51782">
    <property type="entry name" value="LYSM"/>
    <property type="match status" value="1"/>
</dbReference>
<evidence type="ECO:0000256" key="2">
    <source>
        <dbReference type="SAM" id="SignalP"/>
    </source>
</evidence>
<proteinExistence type="predicted"/>
<feature type="domain" description="LysM" evidence="3">
    <location>
        <begin position="45"/>
        <end position="88"/>
    </location>
</feature>
<dbReference type="SUPFAM" id="SSF54106">
    <property type="entry name" value="LysM domain"/>
    <property type="match status" value="1"/>
</dbReference>
<evidence type="ECO:0000259" key="3">
    <source>
        <dbReference type="PROSITE" id="PS51782"/>
    </source>
</evidence>
<gene>
    <name evidence="4" type="ORF">H9888_02790</name>
</gene>